<feature type="transmembrane region" description="Helical" evidence="9">
    <location>
        <begin position="130"/>
        <end position="155"/>
    </location>
</feature>
<dbReference type="OrthoDB" id="9796260at2"/>
<feature type="transmembrane region" description="Helical" evidence="9">
    <location>
        <begin position="290"/>
        <end position="311"/>
    </location>
</feature>
<proteinExistence type="inferred from homology"/>
<dbReference type="Gene3D" id="1.10.3470.10">
    <property type="entry name" value="ABC transporter involved in vitamin B12 uptake, BtuC"/>
    <property type="match status" value="1"/>
</dbReference>
<dbReference type="STRING" id="861298.SAMN04488136_1626"/>
<evidence type="ECO:0000313" key="11">
    <source>
        <dbReference type="Proteomes" id="UP000198854"/>
    </source>
</evidence>
<dbReference type="SUPFAM" id="SSF81345">
    <property type="entry name" value="ABC transporter involved in vitamin B12 uptake, BtuC"/>
    <property type="match status" value="1"/>
</dbReference>
<evidence type="ECO:0000256" key="7">
    <source>
        <dbReference type="ARBA" id="ARBA00023004"/>
    </source>
</evidence>
<comment type="subcellular location">
    <subcellularLocation>
        <location evidence="1">Cell membrane</location>
        <topology evidence="1">Multi-pass membrane protein</topology>
    </subcellularLocation>
</comment>
<keyword evidence="11" id="KW-1185">Reference proteome</keyword>
<keyword evidence="5 9" id="KW-0812">Transmembrane</keyword>
<dbReference type="GO" id="GO:0033214">
    <property type="term" value="P:siderophore-iron import into cell"/>
    <property type="evidence" value="ECO:0007669"/>
    <property type="project" value="TreeGrafter"/>
</dbReference>
<dbReference type="InterPro" id="IPR037294">
    <property type="entry name" value="ABC_BtuC-like"/>
</dbReference>
<dbReference type="Proteomes" id="UP000198854">
    <property type="component" value="Unassembled WGS sequence"/>
</dbReference>
<keyword evidence="8 9" id="KW-0472">Membrane</keyword>
<dbReference type="PANTHER" id="PTHR30472:SF19">
    <property type="entry name" value="PETROBACTIN IMPORT SYSTEM PERMEASE PROTEIN YCLO"/>
    <property type="match status" value="1"/>
</dbReference>
<feature type="transmembrane region" description="Helical" evidence="9">
    <location>
        <begin position="225"/>
        <end position="252"/>
    </location>
</feature>
<keyword evidence="6 9" id="KW-1133">Transmembrane helix</keyword>
<feature type="transmembrane region" description="Helical" evidence="9">
    <location>
        <begin position="78"/>
        <end position="97"/>
    </location>
</feature>
<dbReference type="EMBL" id="FNDD01000062">
    <property type="protein sequence ID" value="SDI09691.1"/>
    <property type="molecule type" value="Genomic_DNA"/>
</dbReference>
<evidence type="ECO:0000256" key="4">
    <source>
        <dbReference type="ARBA" id="ARBA00022475"/>
    </source>
</evidence>
<dbReference type="InterPro" id="IPR000522">
    <property type="entry name" value="ABC_transptr_permease_BtuC"/>
</dbReference>
<evidence type="ECO:0000256" key="5">
    <source>
        <dbReference type="ARBA" id="ARBA00022692"/>
    </source>
</evidence>
<evidence type="ECO:0000256" key="8">
    <source>
        <dbReference type="ARBA" id="ARBA00023136"/>
    </source>
</evidence>
<feature type="transmembrane region" description="Helical" evidence="9">
    <location>
        <begin position="264"/>
        <end position="284"/>
    </location>
</feature>
<feature type="transmembrane region" description="Helical" evidence="9">
    <location>
        <begin position="176"/>
        <end position="194"/>
    </location>
</feature>
<dbReference type="PANTHER" id="PTHR30472">
    <property type="entry name" value="FERRIC ENTEROBACTIN TRANSPORT SYSTEM PERMEASE PROTEIN"/>
    <property type="match status" value="1"/>
</dbReference>
<evidence type="ECO:0000256" key="3">
    <source>
        <dbReference type="ARBA" id="ARBA00022448"/>
    </source>
</evidence>
<dbReference type="GO" id="GO:0022857">
    <property type="term" value="F:transmembrane transporter activity"/>
    <property type="evidence" value="ECO:0007669"/>
    <property type="project" value="InterPro"/>
</dbReference>
<dbReference type="AlphaFoldDB" id="A0A1G8HT48"/>
<organism evidence="10 11">
    <name type="scientific">Vibrio xiamenensis</name>
    <dbReference type="NCBI Taxonomy" id="861298"/>
    <lineage>
        <taxon>Bacteria</taxon>
        <taxon>Pseudomonadati</taxon>
        <taxon>Pseudomonadota</taxon>
        <taxon>Gammaproteobacteria</taxon>
        <taxon>Vibrionales</taxon>
        <taxon>Vibrionaceae</taxon>
        <taxon>Vibrio</taxon>
    </lineage>
</organism>
<keyword evidence="3" id="KW-0813">Transport</keyword>
<accession>A0A1G8HT48</accession>
<evidence type="ECO:0000256" key="6">
    <source>
        <dbReference type="ARBA" id="ARBA00022989"/>
    </source>
</evidence>
<dbReference type="CDD" id="cd06550">
    <property type="entry name" value="TM_ABC_iron-siderophores_like"/>
    <property type="match status" value="1"/>
</dbReference>
<dbReference type="Pfam" id="PF01032">
    <property type="entry name" value="FecCD"/>
    <property type="match status" value="1"/>
</dbReference>
<evidence type="ECO:0000256" key="2">
    <source>
        <dbReference type="ARBA" id="ARBA00007935"/>
    </source>
</evidence>
<keyword evidence="7" id="KW-0408">Iron</keyword>
<dbReference type="GO" id="GO:0005886">
    <property type="term" value="C:plasma membrane"/>
    <property type="evidence" value="ECO:0007669"/>
    <property type="project" value="UniProtKB-SubCell"/>
</dbReference>
<evidence type="ECO:0000313" key="10">
    <source>
        <dbReference type="EMBL" id="SDI09691.1"/>
    </source>
</evidence>
<feature type="transmembrane region" description="Helical" evidence="9">
    <location>
        <begin position="104"/>
        <end position="124"/>
    </location>
</feature>
<reference evidence="10 11" key="1">
    <citation type="submission" date="2016-10" db="EMBL/GenBank/DDBJ databases">
        <authorList>
            <person name="de Groot N.N."/>
        </authorList>
    </citation>
    <scope>NUCLEOTIDE SEQUENCE [LARGE SCALE GENOMIC DNA]</scope>
    <source>
        <strain evidence="10 11">CGMCC 1.10228</strain>
    </source>
</reference>
<comment type="similarity">
    <text evidence="2">Belongs to the binding-protein-dependent transport system permease family. FecCD subfamily.</text>
</comment>
<evidence type="ECO:0000256" key="1">
    <source>
        <dbReference type="ARBA" id="ARBA00004651"/>
    </source>
</evidence>
<feature type="transmembrane region" description="Helical" evidence="9">
    <location>
        <begin position="39"/>
        <end position="58"/>
    </location>
</feature>
<sequence>MADKHKLLILALISLVVAGLFIGVGLTADNYQYFLSRRVPKVLAIVLAGVAIGQSSLVFQTITGNRILTPSVMGFDNLYMLTQVLVVVVFGSLSSFALNAYLNFSLSVAVMMAFSAGLFAFYFRTQQRNLMSLLLLGVILGQLFSNIGAFFTMLLDPNDFTTIQSKMFASFNNIKMDLVYLCAPFLVLLSALLYRMHRTLDVFWLDQDNAISLGVDVKAVTFKTLLLSAGLIAISTALIGPIMFFGLLVTNLTREFITSYRHKVLLTGCGLLSIASLLTGQWVIENLFGFSTTLSVVINFIGGIYFLSMLLRNKVV</sequence>
<dbReference type="RefSeq" id="WP_093279542.1">
    <property type="nucleotide sequence ID" value="NZ_FNDD01000062.1"/>
</dbReference>
<protein>
    <submittedName>
        <fullName evidence="10">Iron complex transport system permease protein</fullName>
    </submittedName>
</protein>
<gene>
    <name evidence="10" type="ORF">SAMN04488136_1626</name>
</gene>
<keyword evidence="4" id="KW-1003">Cell membrane</keyword>
<dbReference type="FunFam" id="1.10.3470.10:FF:000004">
    <property type="entry name" value="Iron compound ABC transporter, permease"/>
    <property type="match status" value="1"/>
</dbReference>
<name>A0A1G8HT48_9VIBR</name>
<evidence type="ECO:0000256" key="9">
    <source>
        <dbReference type="SAM" id="Phobius"/>
    </source>
</evidence>
<feature type="transmembrane region" description="Helical" evidence="9">
    <location>
        <begin position="6"/>
        <end position="27"/>
    </location>
</feature>